<dbReference type="EMBL" id="JAAOAS010000255">
    <property type="protein sequence ID" value="KAF5582991.1"/>
    <property type="molecule type" value="Genomic_DNA"/>
</dbReference>
<sequence>MSLYLRWTFAAAQQPPMVGWFFVDGVVAEQFRANTWTQAVIVTIDFFSLSSEKRERLYRYWACWSAAQPFSFPFIMVGGQRERRGAVMVVSCKDQEVGFGLADFGGDSRVKSSINRPTPTRE</sequence>
<organism evidence="1 2">
    <name type="scientific">Fusarium pseudocircinatum</name>
    <dbReference type="NCBI Taxonomy" id="56676"/>
    <lineage>
        <taxon>Eukaryota</taxon>
        <taxon>Fungi</taxon>
        <taxon>Dikarya</taxon>
        <taxon>Ascomycota</taxon>
        <taxon>Pezizomycotina</taxon>
        <taxon>Sordariomycetes</taxon>
        <taxon>Hypocreomycetidae</taxon>
        <taxon>Hypocreales</taxon>
        <taxon>Nectriaceae</taxon>
        <taxon>Fusarium</taxon>
        <taxon>Fusarium fujikuroi species complex</taxon>
    </lineage>
</organism>
<keyword evidence="2" id="KW-1185">Reference proteome</keyword>
<name>A0A8H5L2N8_9HYPO</name>
<gene>
    <name evidence="1" type="ORF">FPCIR_9225</name>
</gene>
<proteinExistence type="predicted"/>
<evidence type="ECO:0000313" key="2">
    <source>
        <dbReference type="Proteomes" id="UP000546213"/>
    </source>
</evidence>
<dbReference type="AlphaFoldDB" id="A0A8H5L2N8"/>
<evidence type="ECO:0000313" key="1">
    <source>
        <dbReference type="EMBL" id="KAF5582991.1"/>
    </source>
</evidence>
<comment type="caution">
    <text evidence="1">The sequence shown here is derived from an EMBL/GenBank/DDBJ whole genome shotgun (WGS) entry which is preliminary data.</text>
</comment>
<protein>
    <submittedName>
        <fullName evidence="1">Uncharacterized protein</fullName>
    </submittedName>
</protein>
<accession>A0A8H5L2N8</accession>
<dbReference type="OrthoDB" id="10476053at2759"/>
<reference evidence="1 2" key="1">
    <citation type="submission" date="2020-05" db="EMBL/GenBank/DDBJ databases">
        <title>Identification and distribution of gene clusters putatively required for synthesis of sphingolipid metabolism inhibitors in phylogenetically diverse species of the filamentous fungus Fusarium.</title>
        <authorList>
            <person name="Kim H.-S."/>
            <person name="Busman M."/>
            <person name="Brown D.W."/>
            <person name="Divon H."/>
            <person name="Uhlig S."/>
            <person name="Proctor R.H."/>
        </authorList>
    </citation>
    <scope>NUCLEOTIDE SEQUENCE [LARGE SCALE GENOMIC DNA]</scope>
    <source>
        <strain evidence="1 2">NRRL 36939</strain>
    </source>
</reference>
<dbReference type="Proteomes" id="UP000546213">
    <property type="component" value="Unassembled WGS sequence"/>
</dbReference>